<dbReference type="VEuPathDB" id="VectorBase:GPAI012912"/>
<evidence type="ECO:0000313" key="2">
    <source>
        <dbReference type="Proteomes" id="UP000092445"/>
    </source>
</evidence>
<reference evidence="1" key="2">
    <citation type="submission" date="2020-05" db="UniProtKB">
        <authorList>
            <consortium name="EnsemblMetazoa"/>
        </authorList>
    </citation>
    <scope>IDENTIFICATION</scope>
    <source>
        <strain evidence="1">IAEA</strain>
    </source>
</reference>
<dbReference type="Proteomes" id="UP000092445">
    <property type="component" value="Unassembled WGS sequence"/>
</dbReference>
<protein>
    <submittedName>
        <fullName evidence="1">Uncharacterized protein</fullName>
    </submittedName>
</protein>
<organism evidence="1 2">
    <name type="scientific">Glossina pallidipes</name>
    <name type="common">Tsetse fly</name>
    <dbReference type="NCBI Taxonomy" id="7398"/>
    <lineage>
        <taxon>Eukaryota</taxon>
        <taxon>Metazoa</taxon>
        <taxon>Ecdysozoa</taxon>
        <taxon>Arthropoda</taxon>
        <taxon>Hexapoda</taxon>
        <taxon>Insecta</taxon>
        <taxon>Pterygota</taxon>
        <taxon>Neoptera</taxon>
        <taxon>Endopterygota</taxon>
        <taxon>Diptera</taxon>
        <taxon>Brachycera</taxon>
        <taxon>Muscomorpha</taxon>
        <taxon>Hippoboscoidea</taxon>
        <taxon>Glossinidae</taxon>
        <taxon>Glossina</taxon>
    </lineage>
</organism>
<accession>A0A1A9ZFE9</accession>
<sequence length="246" mass="28417">MIEQNLTSMESTLFSFSIESEYEMKSFAKFVNIFGDFMWVSVANGGKFNKRKWEMLKMHATMHNELTSKHPSGSCKRNRKARKELCPRKFYKLPGGECQKHYKMYLKITVFGRFVSSKGSNKIEYDNISNVVAMLSMLCAIVKQLVAYVHIPENPLKIRIMVTCGLNFVRPPTVKRHSNTTERSFERSSQQYGRSVHCVDEVFFRSNNQKSWKHTYILKPLNLEEVSLNLPVVGLYAVVGCVYGKL</sequence>
<keyword evidence="2" id="KW-1185">Reference proteome</keyword>
<dbReference type="AlphaFoldDB" id="A0A1A9ZFE9"/>
<evidence type="ECO:0000313" key="1">
    <source>
        <dbReference type="EnsemblMetazoa" id="GPAI012912-PA"/>
    </source>
</evidence>
<proteinExistence type="predicted"/>
<name>A0A1A9ZFE9_GLOPL</name>
<reference evidence="2" key="1">
    <citation type="submission" date="2014-03" db="EMBL/GenBank/DDBJ databases">
        <authorList>
            <person name="Aksoy S."/>
            <person name="Warren W."/>
            <person name="Wilson R.K."/>
        </authorList>
    </citation>
    <scope>NUCLEOTIDE SEQUENCE [LARGE SCALE GENOMIC DNA]</scope>
    <source>
        <strain evidence="2">IAEA</strain>
    </source>
</reference>
<dbReference type="EnsemblMetazoa" id="GPAI012912-RA">
    <property type="protein sequence ID" value="GPAI012912-PA"/>
    <property type="gene ID" value="GPAI012912"/>
</dbReference>